<reference evidence="7" key="2">
    <citation type="submission" date="2021-04" db="EMBL/GenBank/DDBJ databases">
        <authorList>
            <person name="Gilroy R."/>
        </authorList>
    </citation>
    <scope>NUCLEOTIDE SEQUENCE</scope>
    <source>
        <strain evidence="7">USAMLcec3-2134</strain>
    </source>
</reference>
<organism evidence="7 8">
    <name type="scientific">Candidatus Eisenbergiella merdigallinarum</name>
    <dbReference type="NCBI Taxonomy" id="2838552"/>
    <lineage>
        <taxon>Bacteria</taxon>
        <taxon>Bacillati</taxon>
        <taxon>Bacillota</taxon>
        <taxon>Clostridia</taxon>
        <taxon>Lachnospirales</taxon>
        <taxon>Lachnospiraceae</taxon>
        <taxon>Eisenbergiella</taxon>
    </lineage>
</organism>
<comment type="caution">
    <text evidence="7">The sequence shown here is derived from an EMBL/GenBank/DDBJ whole genome shotgun (WGS) entry which is preliminary data.</text>
</comment>
<dbReference type="Gene3D" id="2.60.120.280">
    <property type="entry name" value="Regulatory protein AraC"/>
    <property type="match status" value="1"/>
</dbReference>
<dbReference type="InterPro" id="IPR018060">
    <property type="entry name" value="HTH_AraC"/>
</dbReference>
<dbReference type="SUPFAM" id="SSF51215">
    <property type="entry name" value="Regulatory protein AraC"/>
    <property type="match status" value="1"/>
</dbReference>
<dbReference type="GO" id="GO:0043565">
    <property type="term" value="F:sequence-specific DNA binding"/>
    <property type="evidence" value="ECO:0007669"/>
    <property type="project" value="InterPro"/>
</dbReference>
<dbReference type="CDD" id="cd06986">
    <property type="entry name" value="cupin_MmsR-like_N"/>
    <property type="match status" value="1"/>
</dbReference>
<dbReference type="Proteomes" id="UP000886883">
    <property type="component" value="Unassembled WGS sequence"/>
</dbReference>
<gene>
    <name evidence="7" type="ORF">H9763_08530</name>
</gene>
<accession>A0A9D2MSP7</accession>
<dbReference type="PROSITE" id="PS00041">
    <property type="entry name" value="HTH_ARAC_FAMILY_1"/>
    <property type="match status" value="1"/>
</dbReference>
<name>A0A9D2MSP7_9FIRM</name>
<dbReference type="PANTHER" id="PTHR46796:SF13">
    <property type="entry name" value="HTH-TYPE TRANSCRIPTIONAL ACTIVATOR RHAS"/>
    <property type="match status" value="1"/>
</dbReference>
<evidence type="ECO:0000256" key="3">
    <source>
        <dbReference type="ARBA" id="ARBA00023125"/>
    </source>
</evidence>
<keyword evidence="5" id="KW-0804">Transcription</keyword>
<evidence type="ECO:0000256" key="5">
    <source>
        <dbReference type="ARBA" id="ARBA00023163"/>
    </source>
</evidence>
<feature type="domain" description="HTH araC/xylS-type" evidence="6">
    <location>
        <begin position="184"/>
        <end position="282"/>
    </location>
</feature>
<dbReference type="InterPro" id="IPR050204">
    <property type="entry name" value="AraC_XylS_family_regulators"/>
</dbReference>
<dbReference type="InterPro" id="IPR018062">
    <property type="entry name" value="HTH_AraC-typ_CS"/>
</dbReference>
<dbReference type="PROSITE" id="PS01124">
    <property type="entry name" value="HTH_ARAC_FAMILY_2"/>
    <property type="match status" value="1"/>
</dbReference>
<keyword evidence="2" id="KW-0805">Transcription regulation</keyword>
<evidence type="ECO:0000256" key="1">
    <source>
        <dbReference type="ARBA" id="ARBA00022490"/>
    </source>
</evidence>
<evidence type="ECO:0000313" key="7">
    <source>
        <dbReference type="EMBL" id="HJB91497.1"/>
    </source>
</evidence>
<dbReference type="SMART" id="SM00342">
    <property type="entry name" value="HTH_ARAC"/>
    <property type="match status" value="1"/>
</dbReference>
<dbReference type="GO" id="GO:0003700">
    <property type="term" value="F:DNA-binding transcription factor activity"/>
    <property type="evidence" value="ECO:0007669"/>
    <property type="project" value="InterPro"/>
</dbReference>
<dbReference type="InterPro" id="IPR020449">
    <property type="entry name" value="Tscrpt_reg_AraC-type_HTH"/>
</dbReference>
<reference evidence="7" key="1">
    <citation type="journal article" date="2021" name="PeerJ">
        <title>Extensive microbial diversity within the chicken gut microbiome revealed by metagenomics and culture.</title>
        <authorList>
            <person name="Gilroy R."/>
            <person name="Ravi A."/>
            <person name="Getino M."/>
            <person name="Pursley I."/>
            <person name="Horton D.L."/>
            <person name="Alikhan N.F."/>
            <person name="Baker D."/>
            <person name="Gharbi K."/>
            <person name="Hall N."/>
            <person name="Watson M."/>
            <person name="Adriaenssens E.M."/>
            <person name="Foster-Nyarko E."/>
            <person name="Jarju S."/>
            <person name="Secka A."/>
            <person name="Antonio M."/>
            <person name="Oren A."/>
            <person name="Chaudhuri R.R."/>
            <person name="La Ragione R."/>
            <person name="Hildebrand F."/>
            <person name="Pallen M.J."/>
        </authorList>
    </citation>
    <scope>NUCLEOTIDE SEQUENCE</scope>
    <source>
        <strain evidence="7">USAMLcec3-2134</strain>
    </source>
</reference>
<dbReference type="EMBL" id="DWXE01000028">
    <property type="protein sequence ID" value="HJB91497.1"/>
    <property type="molecule type" value="Genomic_DNA"/>
</dbReference>
<dbReference type="PRINTS" id="PR00032">
    <property type="entry name" value="HTHARAC"/>
</dbReference>
<dbReference type="SUPFAM" id="SSF46689">
    <property type="entry name" value="Homeodomain-like"/>
    <property type="match status" value="2"/>
</dbReference>
<protein>
    <submittedName>
        <fullName evidence="7">AraC family transcriptional regulator</fullName>
    </submittedName>
</protein>
<dbReference type="Pfam" id="PF12833">
    <property type="entry name" value="HTH_18"/>
    <property type="match status" value="1"/>
</dbReference>
<evidence type="ECO:0000259" key="6">
    <source>
        <dbReference type="PROSITE" id="PS01124"/>
    </source>
</evidence>
<dbReference type="Pfam" id="PF02311">
    <property type="entry name" value="AraC_binding"/>
    <property type="match status" value="1"/>
</dbReference>
<evidence type="ECO:0000256" key="4">
    <source>
        <dbReference type="ARBA" id="ARBA00023159"/>
    </source>
</evidence>
<dbReference type="Gene3D" id="1.10.10.60">
    <property type="entry name" value="Homeodomain-like"/>
    <property type="match status" value="2"/>
</dbReference>
<keyword evidence="3" id="KW-0238">DNA-binding</keyword>
<sequence>MDHPKLVEQNRLQELYYVDMDSSPASDLQIYLMGQEQVLPGVSCERVLRKHHILHFILHGKGTFRQGNESYPVQGGQAFLITPDIFCSYIADKEDPWAYIWVEFDGLSAKNYLNRAGVSRSHPIYTGVDHPCMEYLSRMIDHHDNLLQVQAYLLLVFDKLIANCPPERSPATFHSETASEVYVRHAMKYIDLNYWKNPTIQELADFCGINRSHLSRIFRQKTNQSPQEYLLRYRINTACTFLRTTDLTLSQIATALGYADQFSFSKAFKKEKGISPSSWKEQNL</sequence>
<dbReference type="PANTHER" id="PTHR46796">
    <property type="entry name" value="HTH-TYPE TRANSCRIPTIONAL ACTIVATOR RHAS-RELATED"/>
    <property type="match status" value="1"/>
</dbReference>
<evidence type="ECO:0000256" key="2">
    <source>
        <dbReference type="ARBA" id="ARBA00023015"/>
    </source>
</evidence>
<dbReference type="InterPro" id="IPR003313">
    <property type="entry name" value="AraC-bd"/>
</dbReference>
<dbReference type="AlphaFoldDB" id="A0A9D2MSP7"/>
<evidence type="ECO:0000313" key="8">
    <source>
        <dbReference type="Proteomes" id="UP000886883"/>
    </source>
</evidence>
<proteinExistence type="predicted"/>
<keyword evidence="1" id="KW-0963">Cytoplasm</keyword>
<dbReference type="InterPro" id="IPR037923">
    <property type="entry name" value="HTH-like"/>
</dbReference>
<dbReference type="InterPro" id="IPR009057">
    <property type="entry name" value="Homeodomain-like_sf"/>
</dbReference>
<keyword evidence="4" id="KW-0010">Activator</keyword>